<gene>
    <name evidence="8" type="ORF">Glove_35g26</name>
</gene>
<keyword evidence="6" id="KW-0695">RNA-directed DNA polymerase</keyword>
<dbReference type="EMBL" id="PQFF01000033">
    <property type="protein sequence ID" value="RHZ87416.1"/>
    <property type="molecule type" value="Genomic_DNA"/>
</dbReference>
<dbReference type="AlphaFoldDB" id="A0A397JN63"/>
<keyword evidence="9" id="KW-1185">Reference proteome</keyword>
<dbReference type="SUPFAM" id="SSF56672">
    <property type="entry name" value="DNA/RNA polymerases"/>
    <property type="match status" value="1"/>
</dbReference>
<evidence type="ECO:0000256" key="6">
    <source>
        <dbReference type="ARBA" id="ARBA00022918"/>
    </source>
</evidence>
<dbReference type="Gene3D" id="3.30.70.270">
    <property type="match status" value="1"/>
</dbReference>
<name>A0A397JN63_9GLOM</name>
<organism evidence="8 9">
    <name type="scientific">Diversispora epigaea</name>
    <dbReference type="NCBI Taxonomy" id="1348612"/>
    <lineage>
        <taxon>Eukaryota</taxon>
        <taxon>Fungi</taxon>
        <taxon>Fungi incertae sedis</taxon>
        <taxon>Mucoromycota</taxon>
        <taxon>Glomeromycotina</taxon>
        <taxon>Glomeromycetes</taxon>
        <taxon>Diversisporales</taxon>
        <taxon>Diversisporaceae</taxon>
        <taxon>Diversispora</taxon>
    </lineage>
</organism>
<keyword evidence="2" id="KW-0548">Nucleotidyltransferase</keyword>
<comment type="caution">
    <text evidence="8">The sequence shown here is derived from an EMBL/GenBank/DDBJ whole genome shotgun (WGS) entry which is preliminary data.</text>
</comment>
<dbReference type="InterPro" id="IPR043502">
    <property type="entry name" value="DNA/RNA_pol_sf"/>
</dbReference>
<keyword evidence="5" id="KW-0378">Hydrolase</keyword>
<proteinExistence type="predicted"/>
<evidence type="ECO:0000259" key="7">
    <source>
        <dbReference type="Pfam" id="PF17917"/>
    </source>
</evidence>
<keyword evidence="1" id="KW-0808">Transferase</keyword>
<evidence type="ECO:0000313" key="9">
    <source>
        <dbReference type="Proteomes" id="UP000266861"/>
    </source>
</evidence>
<dbReference type="Pfam" id="PF17917">
    <property type="entry name" value="RT_RNaseH"/>
    <property type="match status" value="1"/>
</dbReference>
<keyword evidence="4" id="KW-0255">Endonuclease</keyword>
<dbReference type="OrthoDB" id="5593162at2759"/>
<protein>
    <recommendedName>
        <fullName evidence="7">Reverse transcriptase RNase H-like domain-containing protein</fullName>
    </recommendedName>
</protein>
<sequence length="90" mass="10731">MERLTEVFNKLKIARLKLKPNKCYFIKKELKFLEYVVNEKLIISPILTYLNFKKHEKEKVVIYANKSLIEIQKNYSATELEILAVVWAVK</sequence>
<accession>A0A397JN63</accession>
<reference evidence="8 9" key="1">
    <citation type="submission" date="2018-08" db="EMBL/GenBank/DDBJ databases">
        <title>Genome and evolution of the arbuscular mycorrhizal fungus Diversispora epigaea (formerly Glomus versiforme) and its bacterial endosymbionts.</title>
        <authorList>
            <person name="Sun X."/>
            <person name="Fei Z."/>
            <person name="Harrison M."/>
        </authorList>
    </citation>
    <scope>NUCLEOTIDE SEQUENCE [LARGE SCALE GENOMIC DNA]</scope>
    <source>
        <strain evidence="8 9">IT104</strain>
    </source>
</reference>
<evidence type="ECO:0000256" key="3">
    <source>
        <dbReference type="ARBA" id="ARBA00022722"/>
    </source>
</evidence>
<evidence type="ECO:0000256" key="4">
    <source>
        <dbReference type="ARBA" id="ARBA00022759"/>
    </source>
</evidence>
<dbReference type="Proteomes" id="UP000266861">
    <property type="component" value="Unassembled WGS sequence"/>
</dbReference>
<dbReference type="GO" id="GO:0003964">
    <property type="term" value="F:RNA-directed DNA polymerase activity"/>
    <property type="evidence" value="ECO:0007669"/>
    <property type="project" value="UniProtKB-KW"/>
</dbReference>
<evidence type="ECO:0000256" key="2">
    <source>
        <dbReference type="ARBA" id="ARBA00022695"/>
    </source>
</evidence>
<dbReference type="GO" id="GO:0016787">
    <property type="term" value="F:hydrolase activity"/>
    <property type="evidence" value="ECO:0007669"/>
    <property type="project" value="UniProtKB-KW"/>
</dbReference>
<feature type="domain" description="Reverse transcriptase RNase H-like" evidence="7">
    <location>
        <begin position="53"/>
        <end position="90"/>
    </location>
</feature>
<evidence type="ECO:0000256" key="1">
    <source>
        <dbReference type="ARBA" id="ARBA00022679"/>
    </source>
</evidence>
<dbReference type="InterPro" id="IPR041373">
    <property type="entry name" value="RT_RNaseH"/>
</dbReference>
<evidence type="ECO:0000313" key="8">
    <source>
        <dbReference type="EMBL" id="RHZ87416.1"/>
    </source>
</evidence>
<keyword evidence="3" id="KW-0540">Nuclease</keyword>
<dbReference type="GO" id="GO:0004519">
    <property type="term" value="F:endonuclease activity"/>
    <property type="evidence" value="ECO:0007669"/>
    <property type="project" value="UniProtKB-KW"/>
</dbReference>
<evidence type="ECO:0000256" key="5">
    <source>
        <dbReference type="ARBA" id="ARBA00022801"/>
    </source>
</evidence>
<dbReference type="InterPro" id="IPR043128">
    <property type="entry name" value="Rev_trsase/Diguanyl_cyclase"/>
</dbReference>